<feature type="transmembrane region" description="Helical" evidence="10">
    <location>
        <begin position="314"/>
        <end position="333"/>
    </location>
</feature>
<dbReference type="GO" id="GO:0005886">
    <property type="term" value="C:plasma membrane"/>
    <property type="evidence" value="ECO:0007669"/>
    <property type="project" value="TreeGrafter"/>
</dbReference>
<keyword evidence="8" id="KW-0915">Sodium</keyword>
<dbReference type="GO" id="GO:0005283">
    <property type="term" value="F:amino acid:sodium symporter activity"/>
    <property type="evidence" value="ECO:0007669"/>
    <property type="project" value="TreeGrafter"/>
</dbReference>
<evidence type="ECO:0000256" key="10">
    <source>
        <dbReference type="SAM" id="Phobius"/>
    </source>
</evidence>
<keyword evidence="9" id="KW-1015">Disulfide bond</keyword>
<evidence type="ECO:0000256" key="8">
    <source>
        <dbReference type="PIRSR" id="PIRSR600175-1"/>
    </source>
</evidence>
<evidence type="ECO:0000256" key="6">
    <source>
        <dbReference type="ARBA" id="ARBA00022989"/>
    </source>
</evidence>
<dbReference type="GO" id="GO:0089718">
    <property type="term" value="P:amino acid import across plasma membrane"/>
    <property type="evidence" value="ECO:0007669"/>
    <property type="project" value="TreeGrafter"/>
</dbReference>
<comment type="similarity">
    <text evidence="2">Belongs to the sodium:neurotransmitter symporter (SNF) (TC 2.A.22) family.</text>
</comment>
<feature type="binding site" evidence="8">
    <location>
        <position position="357"/>
    </location>
    <ligand>
        <name>Na(+)</name>
        <dbReference type="ChEBI" id="CHEBI:29101"/>
        <label>1</label>
    </ligand>
</feature>
<protein>
    <submittedName>
        <fullName evidence="11">Uncharacterized protein</fullName>
    </submittedName>
</protein>
<dbReference type="InterPro" id="IPR037272">
    <property type="entry name" value="SNS_sf"/>
</dbReference>
<dbReference type="PANTHER" id="PTHR11616:SF241">
    <property type="entry name" value="SODIUM- AND CHLORIDE-DEPENDENT GLYCINE TRANSPORTER 2"/>
    <property type="match status" value="1"/>
</dbReference>
<feature type="transmembrane region" description="Helical" evidence="10">
    <location>
        <begin position="168"/>
        <end position="188"/>
    </location>
</feature>
<feature type="transmembrane region" description="Helical" evidence="10">
    <location>
        <begin position="12"/>
        <end position="31"/>
    </location>
</feature>
<accession>A0A7R9IE87</accession>
<keyword evidence="4 10" id="KW-0812">Transmembrane</keyword>
<evidence type="ECO:0000313" key="11">
    <source>
        <dbReference type="EMBL" id="CAD7456799.1"/>
    </source>
</evidence>
<feature type="transmembrane region" description="Helical" evidence="10">
    <location>
        <begin position="345"/>
        <end position="368"/>
    </location>
</feature>
<dbReference type="EMBL" id="OE001429">
    <property type="protein sequence ID" value="CAD7456799.1"/>
    <property type="molecule type" value="Genomic_DNA"/>
</dbReference>
<evidence type="ECO:0000256" key="2">
    <source>
        <dbReference type="ARBA" id="ARBA00006459"/>
    </source>
</evidence>
<reference evidence="11" key="1">
    <citation type="submission" date="2020-11" db="EMBL/GenBank/DDBJ databases">
        <authorList>
            <person name="Tran Van P."/>
        </authorList>
    </citation>
    <scope>NUCLEOTIDE SEQUENCE</scope>
</reference>
<evidence type="ECO:0000256" key="5">
    <source>
        <dbReference type="ARBA" id="ARBA00022847"/>
    </source>
</evidence>
<evidence type="ECO:0000256" key="1">
    <source>
        <dbReference type="ARBA" id="ARBA00004141"/>
    </source>
</evidence>
<dbReference type="SUPFAM" id="SSF161070">
    <property type="entry name" value="SNF-like"/>
    <property type="match status" value="1"/>
</dbReference>
<evidence type="ECO:0000256" key="7">
    <source>
        <dbReference type="ARBA" id="ARBA00023136"/>
    </source>
</evidence>
<gene>
    <name evidence="11" type="ORF">TTEB3V08_LOCUS4814</name>
</gene>
<evidence type="ECO:0000256" key="3">
    <source>
        <dbReference type="ARBA" id="ARBA00022448"/>
    </source>
</evidence>
<dbReference type="Pfam" id="PF00209">
    <property type="entry name" value="SNF"/>
    <property type="match status" value="1"/>
</dbReference>
<dbReference type="InterPro" id="IPR000175">
    <property type="entry name" value="Na/ntran_symport"/>
</dbReference>
<feature type="binding site" evidence="8">
    <location>
        <position position="360"/>
    </location>
    <ligand>
        <name>Na(+)</name>
        <dbReference type="ChEBI" id="CHEBI:29101"/>
        <label>1</label>
    </ligand>
</feature>
<dbReference type="PROSITE" id="PS50267">
    <property type="entry name" value="NA_NEUROTRAN_SYMP_3"/>
    <property type="match status" value="1"/>
</dbReference>
<keyword evidence="3" id="KW-0813">Transport</keyword>
<dbReference type="GO" id="GO:0046872">
    <property type="term" value="F:metal ion binding"/>
    <property type="evidence" value="ECO:0007669"/>
    <property type="project" value="UniProtKB-KW"/>
</dbReference>
<keyword evidence="8" id="KW-0479">Metal-binding</keyword>
<feature type="binding site" evidence="8">
    <location>
        <position position="285"/>
    </location>
    <ligand>
        <name>Na(+)</name>
        <dbReference type="ChEBI" id="CHEBI:29101"/>
        <label>1</label>
    </ligand>
</feature>
<comment type="subcellular location">
    <subcellularLocation>
        <location evidence="1">Membrane</location>
        <topology evidence="1">Multi-pass membrane protein</topology>
    </subcellularLocation>
</comment>
<evidence type="ECO:0000256" key="9">
    <source>
        <dbReference type="PIRSR" id="PIRSR600175-2"/>
    </source>
</evidence>
<feature type="binding site" evidence="8">
    <location>
        <position position="253"/>
    </location>
    <ligand>
        <name>Na(+)</name>
        <dbReference type="ChEBI" id="CHEBI:29101"/>
        <label>1</label>
    </ligand>
</feature>
<feature type="disulfide bond" evidence="9">
    <location>
        <begin position="91"/>
        <end position="100"/>
    </location>
</feature>
<dbReference type="PRINTS" id="PR00176">
    <property type="entry name" value="NANEUSMPORT"/>
</dbReference>
<organism evidence="11">
    <name type="scientific">Timema tahoe</name>
    <dbReference type="NCBI Taxonomy" id="61484"/>
    <lineage>
        <taxon>Eukaryota</taxon>
        <taxon>Metazoa</taxon>
        <taxon>Ecdysozoa</taxon>
        <taxon>Arthropoda</taxon>
        <taxon>Hexapoda</taxon>
        <taxon>Insecta</taxon>
        <taxon>Pterygota</taxon>
        <taxon>Neoptera</taxon>
        <taxon>Polyneoptera</taxon>
        <taxon>Phasmatodea</taxon>
        <taxon>Timematodea</taxon>
        <taxon>Timematoidea</taxon>
        <taxon>Timematidae</taxon>
        <taxon>Timema</taxon>
    </lineage>
</organism>
<dbReference type="PROSITE" id="PS00754">
    <property type="entry name" value="NA_NEUROTRAN_SYMP_2"/>
    <property type="match status" value="1"/>
</dbReference>
<sequence>MRSFNEGAFLVPYLLMLFLCGIPLFFMETVLGQFSSSGCLTVFKICPLFKGAGLAILAVNFICLTYYNVIVSYPLYFLAVSFQHKLPWEDCGNPWNTDMCFKDSVAKPICYGGIDGYGYGYGLGTSQEDIQMSRPGQNLTNRIKTPADEFFHNKILEISDGISNPGTIVWPLLICVVISWVVVFLCIMKGVKSVGKVVYFTATFPFVILFVLLVRGLTLPGAMQGVLFYIYPQWGQLTNLKVWADAAIQIFYSLGPGWGGIVHMASYNQFNNNVKWDSMLVPILNCGTSIFAGFVVFSVLGFMSHQTGVPVSQVATGVLVLVHLGPGLAFVTYPEALTLMPFPQVWSVLFFVMLFLLGLDTCGGMYVLSMIDWYAGSISVILICIVEVVIVGWIYVVLSSTSSISCVEFNEQVSCVEFNEQVSCVEFNEQVSCVEFNEQVSCVEFNEQVSLIAERVSQTKDDGSQKRLIVKSLCELKLVC</sequence>
<keyword evidence="7 10" id="KW-0472">Membrane</keyword>
<keyword evidence="5" id="KW-0769">Symport</keyword>
<keyword evidence="6 10" id="KW-1133">Transmembrane helix</keyword>
<feature type="transmembrane region" description="Helical" evidence="10">
    <location>
        <begin position="197"/>
        <end position="217"/>
    </location>
</feature>
<feature type="transmembrane region" description="Helical" evidence="10">
    <location>
        <begin position="279"/>
        <end position="302"/>
    </location>
</feature>
<proteinExistence type="inferred from homology"/>
<dbReference type="PANTHER" id="PTHR11616">
    <property type="entry name" value="SODIUM/CHLORIDE DEPENDENT TRANSPORTER"/>
    <property type="match status" value="1"/>
</dbReference>
<feature type="transmembrane region" description="Helical" evidence="10">
    <location>
        <begin position="52"/>
        <end position="76"/>
    </location>
</feature>
<dbReference type="AlphaFoldDB" id="A0A7R9IE87"/>
<feature type="transmembrane region" description="Helical" evidence="10">
    <location>
        <begin position="380"/>
        <end position="398"/>
    </location>
</feature>
<name>A0A7R9IE87_9NEOP</name>
<evidence type="ECO:0000256" key="4">
    <source>
        <dbReference type="ARBA" id="ARBA00022692"/>
    </source>
</evidence>